<evidence type="ECO:0000259" key="12">
    <source>
        <dbReference type="PROSITE" id="PS50071"/>
    </source>
</evidence>
<evidence type="ECO:0000256" key="1">
    <source>
        <dbReference type="ARBA" id="ARBA00004123"/>
    </source>
</evidence>
<evidence type="ECO:0000256" key="10">
    <source>
        <dbReference type="RuleBase" id="RU000682"/>
    </source>
</evidence>
<protein>
    <submittedName>
        <fullName evidence="14">LIM/homeobox protein Lhx1</fullName>
    </submittedName>
</protein>
<dbReference type="AlphaFoldDB" id="A0A210PXD7"/>
<keyword evidence="6 9" id="KW-0238">DNA-binding</keyword>
<keyword evidence="5" id="KW-0440">LIM domain</keyword>
<keyword evidence="7 9" id="KW-0371">Homeobox</keyword>
<evidence type="ECO:0000256" key="11">
    <source>
        <dbReference type="SAM" id="MobiDB-lite"/>
    </source>
</evidence>
<dbReference type="GO" id="GO:0005634">
    <property type="term" value="C:nucleus"/>
    <property type="evidence" value="ECO:0007669"/>
    <property type="project" value="UniProtKB-SubCell"/>
</dbReference>
<dbReference type="PROSITE" id="PS00027">
    <property type="entry name" value="HOMEOBOX_1"/>
    <property type="match status" value="1"/>
</dbReference>
<evidence type="ECO:0000313" key="14">
    <source>
        <dbReference type="EMBL" id="OWF41151.1"/>
    </source>
</evidence>
<dbReference type="GO" id="GO:0046872">
    <property type="term" value="F:metal ion binding"/>
    <property type="evidence" value="ECO:0007669"/>
    <property type="project" value="UniProtKB-KW"/>
</dbReference>
<reference evidence="14 15" key="1">
    <citation type="journal article" date="2017" name="Nat. Ecol. Evol.">
        <title>Scallop genome provides insights into evolution of bilaterian karyotype and development.</title>
        <authorList>
            <person name="Wang S."/>
            <person name="Zhang J."/>
            <person name="Jiao W."/>
            <person name="Li J."/>
            <person name="Xun X."/>
            <person name="Sun Y."/>
            <person name="Guo X."/>
            <person name="Huan P."/>
            <person name="Dong B."/>
            <person name="Zhang L."/>
            <person name="Hu X."/>
            <person name="Sun X."/>
            <person name="Wang J."/>
            <person name="Zhao C."/>
            <person name="Wang Y."/>
            <person name="Wang D."/>
            <person name="Huang X."/>
            <person name="Wang R."/>
            <person name="Lv J."/>
            <person name="Li Y."/>
            <person name="Zhang Z."/>
            <person name="Liu B."/>
            <person name="Lu W."/>
            <person name="Hui Y."/>
            <person name="Liang J."/>
            <person name="Zhou Z."/>
            <person name="Hou R."/>
            <person name="Li X."/>
            <person name="Liu Y."/>
            <person name="Li H."/>
            <person name="Ning X."/>
            <person name="Lin Y."/>
            <person name="Zhao L."/>
            <person name="Xing Q."/>
            <person name="Dou J."/>
            <person name="Li Y."/>
            <person name="Mao J."/>
            <person name="Guo H."/>
            <person name="Dou H."/>
            <person name="Li T."/>
            <person name="Mu C."/>
            <person name="Jiang W."/>
            <person name="Fu Q."/>
            <person name="Fu X."/>
            <person name="Miao Y."/>
            <person name="Liu J."/>
            <person name="Yu Q."/>
            <person name="Li R."/>
            <person name="Liao H."/>
            <person name="Li X."/>
            <person name="Kong Y."/>
            <person name="Jiang Z."/>
            <person name="Chourrout D."/>
            <person name="Li R."/>
            <person name="Bao Z."/>
        </authorList>
    </citation>
    <scope>NUCLEOTIDE SEQUENCE [LARGE SCALE GENOMIC DNA]</scope>
    <source>
        <strain evidence="14 15">PY_sf001</strain>
    </source>
</reference>
<keyword evidence="15" id="KW-1185">Reference proteome</keyword>
<dbReference type="InterPro" id="IPR001356">
    <property type="entry name" value="HD"/>
</dbReference>
<organism evidence="14 15">
    <name type="scientific">Mizuhopecten yessoensis</name>
    <name type="common">Japanese scallop</name>
    <name type="synonym">Patinopecten yessoensis</name>
    <dbReference type="NCBI Taxonomy" id="6573"/>
    <lineage>
        <taxon>Eukaryota</taxon>
        <taxon>Metazoa</taxon>
        <taxon>Spiralia</taxon>
        <taxon>Lophotrochozoa</taxon>
        <taxon>Mollusca</taxon>
        <taxon>Bivalvia</taxon>
        <taxon>Autobranchia</taxon>
        <taxon>Pteriomorphia</taxon>
        <taxon>Pectinida</taxon>
        <taxon>Pectinoidea</taxon>
        <taxon>Pectinidae</taxon>
        <taxon>Mizuhopecten</taxon>
    </lineage>
</organism>
<feature type="compositionally biased region" description="Low complexity" evidence="11">
    <location>
        <begin position="82"/>
        <end position="99"/>
    </location>
</feature>
<evidence type="ECO:0000256" key="7">
    <source>
        <dbReference type="ARBA" id="ARBA00023155"/>
    </source>
</evidence>
<dbReference type="Pfam" id="PF00046">
    <property type="entry name" value="Homeodomain"/>
    <property type="match status" value="1"/>
</dbReference>
<evidence type="ECO:0000313" key="13">
    <source>
        <dbReference type="EMBL" id="AXN69660.1"/>
    </source>
</evidence>
<dbReference type="GO" id="GO:0000981">
    <property type="term" value="F:DNA-binding transcription factor activity, RNA polymerase II-specific"/>
    <property type="evidence" value="ECO:0007669"/>
    <property type="project" value="InterPro"/>
</dbReference>
<dbReference type="EMBL" id="MF983814">
    <property type="protein sequence ID" value="AXN69660.1"/>
    <property type="molecule type" value="mRNA"/>
</dbReference>
<evidence type="ECO:0000256" key="5">
    <source>
        <dbReference type="ARBA" id="ARBA00023038"/>
    </source>
</evidence>
<dbReference type="Gene3D" id="1.10.10.60">
    <property type="entry name" value="Homeodomain-like"/>
    <property type="match status" value="1"/>
</dbReference>
<feature type="compositionally biased region" description="Polar residues" evidence="11">
    <location>
        <begin position="123"/>
        <end position="149"/>
    </location>
</feature>
<dbReference type="EMBL" id="NEDP02005420">
    <property type="protein sequence ID" value="OWF41151.1"/>
    <property type="molecule type" value="Genomic_DNA"/>
</dbReference>
<evidence type="ECO:0000256" key="3">
    <source>
        <dbReference type="ARBA" id="ARBA00022737"/>
    </source>
</evidence>
<dbReference type="PANTHER" id="PTHR24208">
    <property type="entry name" value="LIM/HOMEOBOX PROTEIN LHX"/>
    <property type="match status" value="1"/>
</dbReference>
<feature type="region of interest" description="Disordered" evidence="11">
    <location>
        <begin position="82"/>
        <end position="176"/>
    </location>
</feature>
<reference evidence="13" key="2">
    <citation type="submission" date="2017-09" db="EMBL/GenBank/DDBJ databases">
        <authorList>
            <person name="Ehlers B."/>
            <person name="Leendertz F.H."/>
        </authorList>
    </citation>
    <scope>NUCLEOTIDE SEQUENCE</scope>
</reference>
<dbReference type="STRING" id="6573.A0A210PXD7"/>
<dbReference type="PANTHER" id="PTHR24208:SF105">
    <property type="entry name" value="DLIM1"/>
    <property type="match status" value="1"/>
</dbReference>
<dbReference type="GO" id="GO:0030182">
    <property type="term" value="P:neuron differentiation"/>
    <property type="evidence" value="ECO:0007669"/>
    <property type="project" value="TreeGrafter"/>
</dbReference>
<evidence type="ECO:0000313" key="15">
    <source>
        <dbReference type="Proteomes" id="UP000242188"/>
    </source>
</evidence>
<keyword evidence="3" id="KW-0677">Repeat</keyword>
<keyword evidence="8 9" id="KW-0539">Nucleus</keyword>
<dbReference type="GO" id="GO:0000977">
    <property type="term" value="F:RNA polymerase II transcription regulatory region sequence-specific DNA binding"/>
    <property type="evidence" value="ECO:0007669"/>
    <property type="project" value="TreeGrafter"/>
</dbReference>
<feature type="DNA-binding region" description="Homeobox" evidence="9">
    <location>
        <begin position="172"/>
        <end position="231"/>
    </location>
</feature>
<dbReference type="FunFam" id="1.10.10.60:FF:000075">
    <property type="entry name" value="LIM/homeobox protein Lhx1"/>
    <property type="match status" value="1"/>
</dbReference>
<dbReference type="InterPro" id="IPR009057">
    <property type="entry name" value="Homeodomain-like_sf"/>
</dbReference>
<dbReference type="Proteomes" id="UP000242188">
    <property type="component" value="Unassembled WGS sequence"/>
</dbReference>
<dbReference type="SMART" id="SM00389">
    <property type="entry name" value="HOX"/>
    <property type="match status" value="1"/>
</dbReference>
<keyword evidence="4" id="KW-0862">Zinc</keyword>
<evidence type="ECO:0000256" key="4">
    <source>
        <dbReference type="ARBA" id="ARBA00022833"/>
    </source>
</evidence>
<evidence type="ECO:0000256" key="2">
    <source>
        <dbReference type="ARBA" id="ARBA00022723"/>
    </source>
</evidence>
<evidence type="ECO:0000256" key="6">
    <source>
        <dbReference type="ARBA" id="ARBA00023125"/>
    </source>
</evidence>
<dbReference type="SUPFAM" id="SSF46689">
    <property type="entry name" value="Homeodomain-like"/>
    <property type="match status" value="1"/>
</dbReference>
<dbReference type="InterPro" id="IPR050453">
    <property type="entry name" value="LIM_Homeobox_TF"/>
</dbReference>
<evidence type="ECO:0000256" key="9">
    <source>
        <dbReference type="PROSITE-ProRule" id="PRU00108"/>
    </source>
</evidence>
<dbReference type="CDD" id="cd00086">
    <property type="entry name" value="homeodomain"/>
    <property type="match status" value="1"/>
</dbReference>
<dbReference type="OrthoDB" id="10068367at2759"/>
<keyword evidence="2" id="KW-0479">Metal-binding</keyword>
<dbReference type="PROSITE" id="PS50071">
    <property type="entry name" value="HOMEOBOX_2"/>
    <property type="match status" value="1"/>
</dbReference>
<gene>
    <name evidence="14" type="ORF">KP79_PYT16479</name>
</gene>
<comment type="subcellular location">
    <subcellularLocation>
        <location evidence="1 9 10">Nucleus</location>
    </subcellularLocation>
</comment>
<feature type="compositionally biased region" description="Polar residues" evidence="11">
    <location>
        <begin position="368"/>
        <end position="378"/>
    </location>
</feature>
<feature type="domain" description="Homeobox" evidence="12">
    <location>
        <begin position="170"/>
        <end position="230"/>
    </location>
</feature>
<name>A0A210PXD7_MIZYE</name>
<sequence length="387" mass="42727">MICRKQLSTGEELYIMDENKFICKEDYISSKCQGSSDIEDEAELDHLEHTANLSDRDFSIDGENSTEIDTKENVLSSITLNNNTNITNNNNNNNNIINNKNDMNSIPSSPDPLKDDTALLKISSDSNHSTQSCDTNGNSIPPNPGQTTPEGDDRSCEELVEGSANSTAGAKRRGPRTTIKAKQLEVLKSAFNATPKPTRHIREQLAQETGLNMRVIQVWFQNRRSKERRMKQLSALGARRHFFRNPRRMRALRTGMSPSELDESEMMGGPGFGYFSDNGQEFYAGYQGYGDFFPGQGEPGGPGNLSFLPPSSRGTPPLNLDQPLHHNGNMVPDSQFMPNDMMPSSGSPDSLVLHSHESPFGPGGPSRSLANSFTSLSHPPQEMTEAW</sequence>
<feature type="region of interest" description="Disordered" evidence="11">
    <location>
        <begin position="295"/>
        <end position="387"/>
    </location>
</feature>
<evidence type="ECO:0000256" key="8">
    <source>
        <dbReference type="ARBA" id="ARBA00023242"/>
    </source>
</evidence>
<dbReference type="InterPro" id="IPR017970">
    <property type="entry name" value="Homeobox_CS"/>
</dbReference>
<accession>A0A210PXD7</accession>
<proteinExistence type="evidence at transcript level"/>